<dbReference type="GO" id="GO:0005737">
    <property type="term" value="C:cytoplasm"/>
    <property type="evidence" value="ECO:0007669"/>
    <property type="project" value="InterPro"/>
</dbReference>
<evidence type="ECO:0000313" key="4">
    <source>
        <dbReference type="Proteomes" id="UP000319801"/>
    </source>
</evidence>
<dbReference type="EMBL" id="VCAZ01000150">
    <property type="protein sequence ID" value="TSY83939.1"/>
    <property type="molecule type" value="Genomic_DNA"/>
</dbReference>
<dbReference type="PANTHER" id="PTHR16294">
    <property type="entry name" value="DYSTROBREVIN BINDING PROTEIN 1 DYSBINDIN"/>
    <property type="match status" value="1"/>
</dbReference>
<comment type="similarity">
    <text evidence="1">Belongs to the dysbindin family.</text>
</comment>
<evidence type="ECO:0000256" key="1">
    <source>
        <dbReference type="ARBA" id="ARBA00008686"/>
    </source>
</evidence>
<proteinExistence type="inferred from homology"/>
<feature type="compositionally biased region" description="Acidic residues" evidence="2">
    <location>
        <begin position="187"/>
        <end position="202"/>
    </location>
</feature>
<dbReference type="AlphaFoldDB" id="A0A556V865"/>
<reference evidence="3 4" key="1">
    <citation type="journal article" date="2019" name="Genome Biol. Evol.">
        <title>Whole-Genome Sequencing of the Giant Devil Catfish, Bagarius yarrelli.</title>
        <authorList>
            <person name="Jiang W."/>
            <person name="Lv Y."/>
            <person name="Cheng L."/>
            <person name="Yang K."/>
            <person name="Chao B."/>
            <person name="Wang X."/>
            <person name="Li Y."/>
            <person name="Pan X."/>
            <person name="You X."/>
            <person name="Zhang Y."/>
            <person name="Yang J."/>
            <person name="Li J."/>
            <person name="Zhang X."/>
            <person name="Liu S."/>
            <person name="Sun C."/>
            <person name="Yang J."/>
            <person name="Shi Q."/>
        </authorList>
    </citation>
    <scope>NUCLEOTIDE SEQUENCE [LARGE SCALE GENOMIC DNA]</scope>
    <source>
        <strain evidence="3">JWS20170419001</strain>
        <tissue evidence="3">Muscle</tissue>
    </source>
</reference>
<feature type="compositionally biased region" description="Low complexity" evidence="2">
    <location>
        <begin position="164"/>
        <end position="173"/>
    </location>
</feature>
<feature type="compositionally biased region" description="Polar residues" evidence="2">
    <location>
        <begin position="12"/>
        <end position="26"/>
    </location>
</feature>
<gene>
    <name evidence="3" type="ORF">Baya_13876</name>
</gene>
<comment type="caution">
    <text evidence="3">The sequence shown here is derived from an EMBL/GenBank/DDBJ whole genome shotgun (WGS) entry which is preliminary data.</text>
</comment>
<dbReference type="Pfam" id="PF04440">
    <property type="entry name" value="Dysbindin"/>
    <property type="match status" value="1"/>
</dbReference>
<feature type="region of interest" description="Disordered" evidence="2">
    <location>
        <begin position="1"/>
        <end position="44"/>
    </location>
</feature>
<dbReference type="InterPro" id="IPR007531">
    <property type="entry name" value="Dysbindin"/>
</dbReference>
<protein>
    <submittedName>
        <fullName evidence="3">Dysbindin</fullName>
    </submittedName>
</protein>
<evidence type="ECO:0000256" key="2">
    <source>
        <dbReference type="SAM" id="MobiDB-lite"/>
    </source>
</evidence>
<dbReference type="PANTHER" id="PTHR16294:SF7">
    <property type="entry name" value="DYSBINDIN DOMAIN-CONTAINING PROTEIN 2"/>
    <property type="match status" value="1"/>
</dbReference>
<accession>A0A556V865</accession>
<evidence type="ECO:0000313" key="3">
    <source>
        <dbReference type="EMBL" id="TSY83939.1"/>
    </source>
</evidence>
<name>A0A556V865_BAGYA</name>
<keyword evidence="4" id="KW-1185">Reference proteome</keyword>
<feature type="region of interest" description="Disordered" evidence="2">
    <location>
        <begin position="161"/>
        <end position="225"/>
    </location>
</feature>
<dbReference type="Proteomes" id="UP000319801">
    <property type="component" value="Unassembled WGS sequence"/>
</dbReference>
<organism evidence="3 4">
    <name type="scientific">Bagarius yarrelli</name>
    <name type="common">Goonch</name>
    <name type="synonym">Bagrus yarrelli</name>
    <dbReference type="NCBI Taxonomy" id="175774"/>
    <lineage>
        <taxon>Eukaryota</taxon>
        <taxon>Metazoa</taxon>
        <taxon>Chordata</taxon>
        <taxon>Craniata</taxon>
        <taxon>Vertebrata</taxon>
        <taxon>Euteleostomi</taxon>
        <taxon>Actinopterygii</taxon>
        <taxon>Neopterygii</taxon>
        <taxon>Teleostei</taxon>
        <taxon>Ostariophysi</taxon>
        <taxon>Siluriformes</taxon>
        <taxon>Sisoridae</taxon>
        <taxon>Sisorinae</taxon>
        <taxon>Bagarius</taxon>
    </lineage>
</organism>
<dbReference type="OrthoDB" id="8951733at2759"/>
<sequence>MGKCEHRAMSGSRAQNQSLYTNANPTESRKERGSRGAETENALRLPDMDAASQLRLRERQRFFEEAFQHDVDVYFSSAHLQIDYKRAPMSSISSMEVNVDMLEQMDLLDISDPEALDVFLASTEDDDTCLCPLEGVGCSTENESALRGEISRVADTCELKSRISSTSSTSTTDSQDEGGAETPVVQSDDEDVHADDDDDDNEDKGLSRNAIPPVDSTAEEPELAL</sequence>
<feature type="compositionally biased region" description="Basic and acidic residues" evidence="2">
    <location>
        <begin position="27"/>
        <end position="38"/>
    </location>
</feature>